<dbReference type="EMBL" id="QTSX02006632">
    <property type="protein sequence ID" value="KAJ9052620.1"/>
    <property type="molecule type" value="Genomic_DNA"/>
</dbReference>
<evidence type="ECO:0000313" key="2">
    <source>
        <dbReference type="Proteomes" id="UP001165960"/>
    </source>
</evidence>
<reference evidence="1" key="1">
    <citation type="submission" date="2022-04" db="EMBL/GenBank/DDBJ databases">
        <title>Genome of the entomopathogenic fungus Entomophthora muscae.</title>
        <authorList>
            <person name="Elya C."/>
            <person name="Lovett B.R."/>
            <person name="Lee E."/>
            <person name="Macias A.M."/>
            <person name="Hajek A.E."/>
            <person name="De Bivort B.L."/>
            <person name="Kasson M.T."/>
            <person name="De Fine Licht H.H."/>
            <person name="Stajich J.E."/>
        </authorList>
    </citation>
    <scope>NUCLEOTIDE SEQUENCE</scope>
    <source>
        <strain evidence="1">Berkeley</strain>
    </source>
</reference>
<organism evidence="1 2">
    <name type="scientific">Entomophthora muscae</name>
    <dbReference type="NCBI Taxonomy" id="34485"/>
    <lineage>
        <taxon>Eukaryota</taxon>
        <taxon>Fungi</taxon>
        <taxon>Fungi incertae sedis</taxon>
        <taxon>Zoopagomycota</taxon>
        <taxon>Entomophthoromycotina</taxon>
        <taxon>Entomophthoromycetes</taxon>
        <taxon>Entomophthorales</taxon>
        <taxon>Entomophthoraceae</taxon>
        <taxon>Entomophthora</taxon>
    </lineage>
</organism>
<evidence type="ECO:0000313" key="1">
    <source>
        <dbReference type="EMBL" id="KAJ9052620.1"/>
    </source>
</evidence>
<dbReference type="Proteomes" id="UP001165960">
    <property type="component" value="Unassembled WGS sequence"/>
</dbReference>
<protein>
    <submittedName>
        <fullName evidence="1">Uncharacterized protein</fullName>
    </submittedName>
</protein>
<accession>A0ACC2RRB0</accession>
<name>A0ACC2RRB0_9FUNG</name>
<sequence length="79" mass="8450">MHNIGDTISQQLESGVVSRYTIMRVLGQGVCGPVFQIQGPGGGLCTQDNTQASQGRGERGGLPHDAREFPQYSEPCLCD</sequence>
<proteinExistence type="predicted"/>
<comment type="caution">
    <text evidence="1">The sequence shown here is derived from an EMBL/GenBank/DDBJ whole genome shotgun (WGS) entry which is preliminary data.</text>
</comment>
<keyword evidence="2" id="KW-1185">Reference proteome</keyword>
<gene>
    <name evidence="1" type="ORF">DSO57_1032395</name>
</gene>